<dbReference type="PANTHER" id="PTHR12411">
    <property type="entry name" value="CYSTEINE PROTEASE FAMILY C1-RELATED"/>
    <property type="match status" value="1"/>
</dbReference>
<evidence type="ECO:0000313" key="8">
    <source>
        <dbReference type="Proteomes" id="UP001162131"/>
    </source>
</evidence>
<dbReference type="PROSITE" id="PS00639">
    <property type="entry name" value="THIOL_PROTEASE_HIS"/>
    <property type="match status" value="1"/>
</dbReference>
<evidence type="ECO:0000256" key="2">
    <source>
        <dbReference type="ARBA" id="ARBA00023145"/>
    </source>
</evidence>
<dbReference type="InterPro" id="IPR038765">
    <property type="entry name" value="Papain-like_cys_pep_sf"/>
</dbReference>
<keyword evidence="3" id="KW-1015">Disulfide bond</keyword>
<dbReference type="InterPro" id="IPR039417">
    <property type="entry name" value="Peptidase_C1A_papain-like"/>
</dbReference>
<keyword evidence="4" id="KW-0472">Membrane</keyword>
<dbReference type="InterPro" id="IPR013128">
    <property type="entry name" value="Peptidase_C1A"/>
</dbReference>
<evidence type="ECO:0000313" key="7">
    <source>
        <dbReference type="EMBL" id="CAG9333816.1"/>
    </source>
</evidence>
<dbReference type="Proteomes" id="UP001162131">
    <property type="component" value="Unassembled WGS sequence"/>
</dbReference>
<dbReference type="CDD" id="cd02248">
    <property type="entry name" value="Peptidase_C1A"/>
    <property type="match status" value="1"/>
</dbReference>
<keyword evidence="4" id="KW-0812">Transmembrane</keyword>
<gene>
    <name evidence="7" type="ORF">BSTOLATCC_MIC59629</name>
</gene>
<accession>A0AAU9K2Q6</accession>
<feature type="domain" description="Cathepsin propeptide inhibitor" evidence="6">
    <location>
        <begin position="57"/>
        <end position="113"/>
    </location>
</feature>
<feature type="transmembrane region" description="Helical" evidence="4">
    <location>
        <begin position="20"/>
        <end position="38"/>
    </location>
</feature>
<name>A0AAU9K2Q6_9CILI</name>
<sequence length="351" mass="39000">MDQFRLIKPAYSASSVKLAIATFAVFATICMTASILYLTSESPLPALHEYELEEQEFKNFLKTYNKNYPNEAEYRVRLQNFRENLLFARVHNKLGKTWTLGVNNFADLSMEEFKHIYLSNSHIPITGVEYFTPEKVEIPTTIDWRQKGAVTPIKNQGQCGACWSFSTTASVEAAWFLSGHTLVSLSEQALIDCSVSFGTSGCYGGSYDAGFQYTIKYGLPTGTTYPYVARSQNCNTALQTKTAAKITQYIFIQPGSSQALLNAVAMRPVSVNVEADQAAWMLYKGGIVSSNCGTNLNHSVNIVGYNTTNVPPYWIVKNSWDTWWGEKGYIRIAIADGNGVCGINMEPVYAV</sequence>
<dbReference type="InterPro" id="IPR013201">
    <property type="entry name" value="Prot_inhib_I29"/>
</dbReference>
<dbReference type="InterPro" id="IPR000668">
    <property type="entry name" value="Peptidase_C1A_C"/>
</dbReference>
<evidence type="ECO:0000256" key="1">
    <source>
        <dbReference type="ARBA" id="ARBA00008455"/>
    </source>
</evidence>
<dbReference type="InterPro" id="IPR000169">
    <property type="entry name" value="Pept_cys_AS"/>
</dbReference>
<dbReference type="SUPFAM" id="SSF54001">
    <property type="entry name" value="Cysteine proteinases"/>
    <property type="match status" value="1"/>
</dbReference>
<dbReference type="Gene3D" id="3.90.70.10">
    <property type="entry name" value="Cysteine proteinases"/>
    <property type="match status" value="1"/>
</dbReference>
<dbReference type="FunFam" id="3.90.70.10:FF:000332">
    <property type="entry name" value="Cathepsin L1"/>
    <property type="match status" value="1"/>
</dbReference>
<evidence type="ECO:0000259" key="5">
    <source>
        <dbReference type="SMART" id="SM00645"/>
    </source>
</evidence>
<dbReference type="InterPro" id="IPR025661">
    <property type="entry name" value="Pept_asp_AS"/>
</dbReference>
<keyword evidence="8" id="KW-1185">Reference proteome</keyword>
<evidence type="ECO:0000259" key="6">
    <source>
        <dbReference type="SMART" id="SM00848"/>
    </source>
</evidence>
<evidence type="ECO:0000256" key="4">
    <source>
        <dbReference type="SAM" id="Phobius"/>
    </source>
</evidence>
<evidence type="ECO:0008006" key="9">
    <source>
        <dbReference type="Google" id="ProtNLM"/>
    </source>
</evidence>
<protein>
    <recommendedName>
        <fullName evidence="9">Cysteine proteinase</fullName>
    </recommendedName>
</protein>
<feature type="domain" description="Peptidase C1A papain C-terminal" evidence="5">
    <location>
        <begin position="138"/>
        <end position="351"/>
    </location>
</feature>
<dbReference type="SMART" id="SM00848">
    <property type="entry name" value="Inhibitor_I29"/>
    <property type="match status" value="1"/>
</dbReference>
<dbReference type="GO" id="GO:0006508">
    <property type="term" value="P:proteolysis"/>
    <property type="evidence" value="ECO:0007669"/>
    <property type="project" value="InterPro"/>
</dbReference>
<dbReference type="Pfam" id="PF00112">
    <property type="entry name" value="Peptidase_C1"/>
    <property type="match status" value="1"/>
</dbReference>
<dbReference type="PROSITE" id="PS00640">
    <property type="entry name" value="THIOL_PROTEASE_ASN"/>
    <property type="match status" value="1"/>
</dbReference>
<keyword evidence="2" id="KW-0865">Zymogen</keyword>
<dbReference type="AlphaFoldDB" id="A0AAU9K2Q6"/>
<dbReference type="SMART" id="SM00645">
    <property type="entry name" value="Pept_C1"/>
    <property type="match status" value="1"/>
</dbReference>
<proteinExistence type="inferred from homology"/>
<dbReference type="Pfam" id="PF08246">
    <property type="entry name" value="Inhibitor_I29"/>
    <property type="match status" value="1"/>
</dbReference>
<comment type="caution">
    <text evidence="7">The sequence shown here is derived from an EMBL/GenBank/DDBJ whole genome shotgun (WGS) entry which is preliminary data.</text>
</comment>
<reference evidence="7" key="1">
    <citation type="submission" date="2021-09" db="EMBL/GenBank/DDBJ databases">
        <authorList>
            <consortium name="AG Swart"/>
            <person name="Singh M."/>
            <person name="Singh A."/>
            <person name="Seah K."/>
            <person name="Emmerich C."/>
        </authorList>
    </citation>
    <scope>NUCLEOTIDE SEQUENCE</scope>
    <source>
        <strain evidence="7">ATCC30299</strain>
    </source>
</reference>
<dbReference type="PROSITE" id="PS00139">
    <property type="entry name" value="THIOL_PROTEASE_CYS"/>
    <property type="match status" value="1"/>
</dbReference>
<dbReference type="InterPro" id="IPR025660">
    <property type="entry name" value="Pept_his_AS"/>
</dbReference>
<organism evidence="7 8">
    <name type="scientific">Blepharisma stoltei</name>
    <dbReference type="NCBI Taxonomy" id="1481888"/>
    <lineage>
        <taxon>Eukaryota</taxon>
        <taxon>Sar</taxon>
        <taxon>Alveolata</taxon>
        <taxon>Ciliophora</taxon>
        <taxon>Postciliodesmatophora</taxon>
        <taxon>Heterotrichea</taxon>
        <taxon>Heterotrichida</taxon>
        <taxon>Blepharismidae</taxon>
        <taxon>Blepharisma</taxon>
    </lineage>
</organism>
<keyword evidence="4" id="KW-1133">Transmembrane helix</keyword>
<comment type="similarity">
    <text evidence="1">Belongs to the peptidase C1 family.</text>
</comment>
<dbReference type="PRINTS" id="PR00705">
    <property type="entry name" value="PAPAIN"/>
</dbReference>
<evidence type="ECO:0000256" key="3">
    <source>
        <dbReference type="ARBA" id="ARBA00023157"/>
    </source>
</evidence>
<dbReference type="EMBL" id="CAJZBQ010000057">
    <property type="protein sequence ID" value="CAG9333816.1"/>
    <property type="molecule type" value="Genomic_DNA"/>
</dbReference>
<dbReference type="GO" id="GO:0008234">
    <property type="term" value="F:cysteine-type peptidase activity"/>
    <property type="evidence" value="ECO:0007669"/>
    <property type="project" value="InterPro"/>
</dbReference>